<dbReference type="AlphaFoldDB" id="A0A5M3WJY1"/>
<name>A0A5M3WJY1_9ACTN</name>
<evidence type="ECO:0000313" key="3">
    <source>
        <dbReference type="Proteomes" id="UP000331127"/>
    </source>
</evidence>
<protein>
    <recommendedName>
        <fullName evidence="1">DUF4062 domain-containing protein</fullName>
    </recommendedName>
</protein>
<proteinExistence type="predicted"/>
<sequence length="799" mass="89256">MPSGIRELTIFIASPSDLDSERETIRSAVDKINIAVGANHDLRLRVTTSENAVRDYGRPQSLINPLVRECDLFIGLLSRRWGTPTGEYDSGFEEEFETAISRRRNEDRPQILIWFKQPSAEELSDPGERLKKVLEFKSKLEKEHITYIQTFREIAEFSDQLQLSLFRAVLKELQHDQIHSPEGSMSSGHAIAEAPSEQPVDEAREQIASTLEAYLSLVTGKAGEHRYDSDRLLLFSLAASKDDEPIPPHTANRLYSRRQDISLSVAEHRLWTRGFLSDLWVGRTDSTRRVLPFWYFLSPYEGWTLEDLSDYVYQFLNDSDLSVACGALEFMRRIVIRPKALWGDVTTDAAIDHQDIAIQVPGSVVERWQEMLNGGGRQEAAISYLASMAMSRDVPLLNILIAKVIDPTIVVDVRAIRDNICGDPSGLIGLAVKSFGVPLEWQRTLILHGVPTANPSNLEALLHGRHKDDGLRLLAFEQLSKMGKLSADGLAALLWAEDVELQHRALQYALRDETPDYRSAAGKAFAQKSPSDKQKQRDLVLLALISTASELESMAFGPTKSIDAWEALCLQANESNLELARKVFDADGDEFTDVLKGVANIDSDVLDYIAAKVRKASLIYLTRVKSSSRTEGDGDRARKEFHRNHWLTLEAARFALAVLGAGQDVTALTVAQERDYVRDPRVCRALIDLAGTSVAKKLIQGNNARDAEIAATWLANSPAASEPDFLDLLYSAHGNVRMIALRALAARSSYEELINLMASYRQRAEGYFYNVVVELDRLLYAPGGKHPLHPKLSIDLPII</sequence>
<dbReference type="EMBL" id="BLAE01000006">
    <property type="protein sequence ID" value="GES07353.1"/>
    <property type="molecule type" value="Genomic_DNA"/>
</dbReference>
<keyword evidence="3" id="KW-1185">Reference proteome</keyword>
<dbReference type="Pfam" id="PF13271">
    <property type="entry name" value="DUF4062"/>
    <property type="match status" value="1"/>
</dbReference>
<evidence type="ECO:0000259" key="1">
    <source>
        <dbReference type="Pfam" id="PF13271"/>
    </source>
</evidence>
<reference evidence="2 3" key="1">
    <citation type="submission" date="2019-10" db="EMBL/GenBank/DDBJ databases">
        <title>Whole genome shotgun sequence of Acrocarpospora macrocephala NBRC 16266.</title>
        <authorList>
            <person name="Ichikawa N."/>
            <person name="Kimura A."/>
            <person name="Kitahashi Y."/>
            <person name="Komaki H."/>
            <person name="Oguchi A."/>
        </authorList>
    </citation>
    <scope>NUCLEOTIDE SEQUENCE [LARGE SCALE GENOMIC DNA]</scope>
    <source>
        <strain evidence="2 3">NBRC 16266</strain>
    </source>
</reference>
<dbReference type="InterPro" id="IPR025139">
    <property type="entry name" value="DUF4062"/>
</dbReference>
<dbReference type="SUPFAM" id="SSF48371">
    <property type="entry name" value="ARM repeat"/>
    <property type="match status" value="1"/>
</dbReference>
<organism evidence="2 3">
    <name type="scientific">Acrocarpospora macrocephala</name>
    <dbReference type="NCBI Taxonomy" id="150177"/>
    <lineage>
        <taxon>Bacteria</taxon>
        <taxon>Bacillati</taxon>
        <taxon>Actinomycetota</taxon>
        <taxon>Actinomycetes</taxon>
        <taxon>Streptosporangiales</taxon>
        <taxon>Streptosporangiaceae</taxon>
        <taxon>Acrocarpospora</taxon>
    </lineage>
</organism>
<dbReference type="InterPro" id="IPR016024">
    <property type="entry name" value="ARM-type_fold"/>
</dbReference>
<dbReference type="Proteomes" id="UP000331127">
    <property type="component" value="Unassembled WGS sequence"/>
</dbReference>
<comment type="caution">
    <text evidence="2">The sequence shown here is derived from an EMBL/GenBank/DDBJ whole genome shotgun (WGS) entry which is preliminary data.</text>
</comment>
<feature type="domain" description="DUF4062" evidence="1">
    <location>
        <begin position="10"/>
        <end position="99"/>
    </location>
</feature>
<evidence type="ECO:0000313" key="2">
    <source>
        <dbReference type="EMBL" id="GES07353.1"/>
    </source>
</evidence>
<accession>A0A5M3WJY1</accession>
<gene>
    <name evidence="2" type="ORF">Amac_009480</name>
</gene>